<evidence type="ECO:0000256" key="2">
    <source>
        <dbReference type="ARBA" id="ARBA00022679"/>
    </source>
</evidence>
<dbReference type="SUPFAM" id="SSF51161">
    <property type="entry name" value="Trimeric LpxA-like enzymes"/>
    <property type="match status" value="1"/>
</dbReference>
<dbReference type="STRING" id="1166337.SAMN05192580_3488"/>
<gene>
    <name evidence="4" type="ORF">SAMN05192580_3488</name>
</gene>
<dbReference type="AlphaFoldDB" id="A0A1I6M5V9"/>
<proteinExistence type="inferred from homology"/>
<dbReference type="Gene3D" id="2.160.10.10">
    <property type="entry name" value="Hexapeptide repeat proteins"/>
    <property type="match status" value="1"/>
</dbReference>
<reference evidence="4 5" key="1">
    <citation type="submission" date="2016-10" db="EMBL/GenBank/DDBJ databases">
        <authorList>
            <person name="de Groot N.N."/>
        </authorList>
    </citation>
    <scope>NUCLEOTIDE SEQUENCE [LARGE SCALE GENOMIC DNA]</scope>
    <source>
        <strain evidence="4 5">S5-249</strain>
    </source>
</reference>
<organism evidence="4 5">
    <name type="scientific">Sphingomonas jatrophae</name>
    <dbReference type="NCBI Taxonomy" id="1166337"/>
    <lineage>
        <taxon>Bacteria</taxon>
        <taxon>Pseudomonadati</taxon>
        <taxon>Pseudomonadota</taxon>
        <taxon>Alphaproteobacteria</taxon>
        <taxon>Sphingomonadales</taxon>
        <taxon>Sphingomonadaceae</taxon>
        <taxon>Sphingomonas</taxon>
    </lineage>
</organism>
<feature type="region of interest" description="Disordered" evidence="3">
    <location>
        <begin position="1"/>
        <end position="23"/>
    </location>
</feature>
<comment type="similarity">
    <text evidence="1">Belongs to the transferase hexapeptide repeat family.</text>
</comment>
<dbReference type="CDD" id="cd05825">
    <property type="entry name" value="LbH_wcaF_like"/>
    <property type="match status" value="1"/>
</dbReference>
<feature type="compositionally biased region" description="Basic and acidic residues" evidence="3">
    <location>
        <begin position="1"/>
        <end position="15"/>
    </location>
</feature>
<name>A0A1I6M5V9_9SPHN</name>
<evidence type="ECO:0000313" key="4">
    <source>
        <dbReference type="EMBL" id="SFS10912.1"/>
    </source>
</evidence>
<sequence length="196" mass="21175">MTDMTSRHSEPDDGSRPLAATSAAGPSFSLRNRIERAVFMAVWAVAASWTPPPLHRWRCMLLRLFGARIGRGVRLYGSTIVWHPANLAIADGATIGPRVRLYNQGRISIGEHVVISQGAHVCASSHDVRDLAFQLVLRPIRIDARAWIAADAFVGPGVTVGEGAVLGACGVAVRNLDPWTIYRGNPAVAVKQRHVS</sequence>
<dbReference type="GO" id="GO:0008374">
    <property type="term" value="F:O-acyltransferase activity"/>
    <property type="evidence" value="ECO:0007669"/>
    <property type="project" value="TreeGrafter"/>
</dbReference>
<keyword evidence="2 4" id="KW-0808">Transferase</keyword>
<evidence type="ECO:0000313" key="5">
    <source>
        <dbReference type="Proteomes" id="UP000198824"/>
    </source>
</evidence>
<dbReference type="InterPro" id="IPR011004">
    <property type="entry name" value="Trimer_LpxA-like_sf"/>
</dbReference>
<dbReference type="Proteomes" id="UP000198824">
    <property type="component" value="Unassembled WGS sequence"/>
</dbReference>
<dbReference type="GO" id="GO:0005829">
    <property type="term" value="C:cytosol"/>
    <property type="evidence" value="ECO:0007669"/>
    <property type="project" value="TreeGrafter"/>
</dbReference>
<protein>
    <submittedName>
        <fullName evidence="4">Putative colanic acid biosynthesis acetyltransferase WcaF</fullName>
    </submittedName>
</protein>
<dbReference type="EMBL" id="FOZG01000003">
    <property type="protein sequence ID" value="SFS10912.1"/>
    <property type="molecule type" value="Genomic_DNA"/>
</dbReference>
<accession>A0A1I6M5V9</accession>
<dbReference type="InterPro" id="IPR051159">
    <property type="entry name" value="Hexapeptide_acetyltransf"/>
</dbReference>
<keyword evidence="5" id="KW-1185">Reference proteome</keyword>
<dbReference type="PANTHER" id="PTHR23416">
    <property type="entry name" value="SIALIC ACID SYNTHASE-RELATED"/>
    <property type="match status" value="1"/>
</dbReference>
<dbReference type="PANTHER" id="PTHR23416:SF23">
    <property type="entry name" value="ACETYLTRANSFERASE C18B11.09C-RELATED"/>
    <property type="match status" value="1"/>
</dbReference>
<evidence type="ECO:0000256" key="1">
    <source>
        <dbReference type="ARBA" id="ARBA00007274"/>
    </source>
</evidence>
<evidence type="ECO:0000256" key="3">
    <source>
        <dbReference type="SAM" id="MobiDB-lite"/>
    </source>
</evidence>